<dbReference type="InterPro" id="IPR039426">
    <property type="entry name" value="TonB-dep_rcpt-like"/>
</dbReference>
<dbReference type="Gene3D" id="2.170.130.10">
    <property type="entry name" value="TonB-dependent receptor, plug domain"/>
    <property type="match status" value="1"/>
</dbReference>
<dbReference type="SUPFAM" id="SSF56935">
    <property type="entry name" value="Porins"/>
    <property type="match status" value="1"/>
</dbReference>
<evidence type="ECO:0000313" key="12">
    <source>
        <dbReference type="EMBL" id="SDE00356.1"/>
    </source>
</evidence>
<dbReference type="FunFam" id="2.170.130.10:FF:000003">
    <property type="entry name" value="SusC/RagA family TonB-linked outer membrane protein"/>
    <property type="match status" value="1"/>
</dbReference>
<evidence type="ECO:0000256" key="2">
    <source>
        <dbReference type="ARBA" id="ARBA00022448"/>
    </source>
</evidence>
<dbReference type="Pfam" id="PF13715">
    <property type="entry name" value="CarbopepD_reg_2"/>
    <property type="match status" value="1"/>
</dbReference>
<evidence type="ECO:0000259" key="11">
    <source>
        <dbReference type="Pfam" id="PF07715"/>
    </source>
</evidence>
<evidence type="ECO:0000256" key="4">
    <source>
        <dbReference type="ARBA" id="ARBA00022692"/>
    </source>
</evidence>
<evidence type="ECO:0000256" key="7">
    <source>
        <dbReference type="ARBA" id="ARBA00023237"/>
    </source>
</evidence>
<dbReference type="InterPro" id="IPR008969">
    <property type="entry name" value="CarboxyPept-like_regulatory"/>
</dbReference>
<comment type="similarity">
    <text evidence="8 9">Belongs to the TonB-dependent receptor family.</text>
</comment>
<keyword evidence="7 8" id="KW-0998">Cell outer membrane</keyword>
<organism evidence="12 13">
    <name type="scientific">Pedobacter soli</name>
    <dbReference type="NCBI Taxonomy" id="390242"/>
    <lineage>
        <taxon>Bacteria</taxon>
        <taxon>Pseudomonadati</taxon>
        <taxon>Bacteroidota</taxon>
        <taxon>Sphingobacteriia</taxon>
        <taxon>Sphingobacteriales</taxon>
        <taxon>Sphingobacteriaceae</taxon>
        <taxon>Pedobacter</taxon>
    </lineage>
</organism>
<evidence type="ECO:0000256" key="6">
    <source>
        <dbReference type="ARBA" id="ARBA00023136"/>
    </source>
</evidence>
<feature type="domain" description="TonB-dependent receptor plug" evidence="11">
    <location>
        <begin position="150"/>
        <end position="254"/>
    </location>
</feature>
<dbReference type="AlphaFoldDB" id="A0A1G6ZF34"/>
<dbReference type="STRING" id="390242.SAMN04488024_11056"/>
<keyword evidence="4 8" id="KW-0812">Transmembrane</keyword>
<dbReference type="Gene3D" id="2.40.170.20">
    <property type="entry name" value="TonB-dependent receptor, beta-barrel domain"/>
    <property type="match status" value="1"/>
</dbReference>
<evidence type="ECO:0000256" key="9">
    <source>
        <dbReference type="RuleBase" id="RU003357"/>
    </source>
</evidence>
<dbReference type="Proteomes" id="UP000199455">
    <property type="component" value="Unassembled WGS sequence"/>
</dbReference>
<dbReference type="Pfam" id="PF07715">
    <property type="entry name" value="Plug"/>
    <property type="match status" value="1"/>
</dbReference>
<evidence type="ECO:0000256" key="8">
    <source>
        <dbReference type="PROSITE-ProRule" id="PRU01360"/>
    </source>
</evidence>
<dbReference type="SUPFAM" id="SSF49464">
    <property type="entry name" value="Carboxypeptidase regulatory domain-like"/>
    <property type="match status" value="1"/>
</dbReference>
<dbReference type="PROSITE" id="PS52016">
    <property type="entry name" value="TONB_DEPENDENT_REC_3"/>
    <property type="match status" value="1"/>
</dbReference>
<dbReference type="InterPro" id="IPR000531">
    <property type="entry name" value="Beta-barrel_TonB"/>
</dbReference>
<dbReference type="InterPro" id="IPR036942">
    <property type="entry name" value="Beta-barrel_TonB_sf"/>
</dbReference>
<dbReference type="InterPro" id="IPR037066">
    <property type="entry name" value="Plug_dom_sf"/>
</dbReference>
<dbReference type="NCBIfam" id="TIGR04057">
    <property type="entry name" value="SusC_RagA_signa"/>
    <property type="match status" value="1"/>
</dbReference>
<evidence type="ECO:0000259" key="10">
    <source>
        <dbReference type="Pfam" id="PF00593"/>
    </source>
</evidence>
<protein>
    <submittedName>
        <fullName evidence="12">TonB-linked outer membrane protein, SusC/RagA family</fullName>
    </submittedName>
</protein>
<accession>A0A1G6ZF34</accession>
<dbReference type="InterPro" id="IPR023996">
    <property type="entry name" value="TonB-dep_OMP_SusC/RagA"/>
</dbReference>
<dbReference type="InterPro" id="IPR023997">
    <property type="entry name" value="TonB-dep_OMP_SusC/RagA_CS"/>
</dbReference>
<comment type="subcellular location">
    <subcellularLocation>
        <location evidence="1 8">Cell outer membrane</location>
        <topology evidence="1 8">Multi-pass membrane protein</topology>
    </subcellularLocation>
</comment>
<evidence type="ECO:0000313" key="13">
    <source>
        <dbReference type="Proteomes" id="UP000199455"/>
    </source>
</evidence>
<gene>
    <name evidence="12" type="ORF">SAMN04488024_11056</name>
</gene>
<name>A0A1G6ZF34_9SPHI</name>
<dbReference type="EMBL" id="FMZH01000010">
    <property type="protein sequence ID" value="SDE00356.1"/>
    <property type="molecule type" value="Genomic_DNA"/>
</dbReference>
<sequence length="1047" mass="114970">MQNFEKVNPVHRALALPCLLSGVKLDIKQMARVLAPLLWLIVPLVVQAQNPTEPTINATLTGTVIDSKTKETLIGATVKIQGTTNGASTDRDGKFRLVTGQKYPFTLLVNFVGYKQSEIVVTQSQITVALVEDNNPLDDVVVVGYGTQKKINLTGSLAIVDAKTLANRPITNATQALQNVPGVFTNQTKGRPGADAATIRIRGAGTLNNNNPLVLVDGIEYPLGDVNPNDIESVTVLKDAASAAIYGNRAANGVILVKTKTGKNGKFSIDYNFYAGSQKATQFPDVVTNTVDYMIGKNRALANEGKPAESSEALINEFRTGTDPYIYPNTNWFDIMFRNAAIQEHNLRISGGTEKTAFSISLGYLDQDGILIASSGKRYSLNTNVSSEITKRLKVGASLTANFWNSKESAYSADDGNGEGGLMGLTYRGLPFQTAYAQDGTYADQWIRVPGHNFFRNTVALANEGFNKNNQYRTLANVFLEYQLPFNIRYKTTLGANLLYGINKYSYPAINLTNPKTGAITPIGNTPARGVRQISQNNINITNFHTLNWEGALNQHHFGALAGFSLERFDDGNFSAYNEGYLGNDLTELNAGSTSPQVTGTGGASRLQSYFGRFNYNYNEKYLFEANFRYDGSSRFAKDKRWGFFPSFSAGWRASEEDFIKDLNIFSNLKVRASYGKLGNQNVSLFSYVDAIALGQNYNFNGTIVSGAAITQLSDPNITWETTTMSDIGLEGSLFKGKLTFELDWFDKQTSKILRQISVPGQVGNLAGPVKNIGAVNNRGFEVTVGFKDAVNDFRYNLDANLTYVKNKVTNVNGQKYYSGNTIIQEGSAIDSFYGLQAEGIFQTADEVKAHAFQNAGTVPGDLKYKDVDGNGVIDNNDRVVIGNSIPKFVYGFSGGFGYQRWDFSFIFQGLQDVDTYLSGNLAQPFKNGAGVTKNWLSDSWTPTNTGASLPRLTTSNGYPQNFQTSSFWVRDASYLRLKNVQISYSFPSKWLSKAGIDVLKVFVNAQNYLTFSNFKFSDPERNLTRADLIEYPNAKTISAGLNVSFK</sequence>
<keyword evidence="6 8" id="KW-0472">Membrane</keyword>
<keyword evidence="13" id="KW-1185">Reference proteome</keyword>
<evidence type="ECO:0000256" key="1">
    <source>
        <dbReference type="ARBA" id="ARBA00004571"/>
    </source>
</evidence>
<reference evidence="13" key="1">
    <citation type="submission" date="2016-10" db="EMBL/GenBank/DDBJ databases">
        <authorList>
            <person name="Varghese N."/>
            <person name="Submissions S."/>
        </authorList>
    </citation>
    <scope>NUCLEOTIDE SEQUENCE [LARGE SCALE GENOMIC DNA]</scope>
    <source>
        <strain evidence="13">DSM 18609</strain>
    </source>
</reference>
<keyword evidence="3 8" id="KW-1134">Transmembrane beta strand</keyword>
<evidence type="ECO:0000256" key="5">
    <source>
        <dbReference type="ARBA" id="ARBA00023077"/>
    </source>
</evidence>
<dbReference type="GO" id="GO:0009279">
    <property type="term" value="C:cell outer membrane"/>
    <property type="evidence" value="ECO:0007669"/>
    <property type="project" value="UniProtKB-SubCell"/>
</dbReference>
<feature type="domain" description="TonB-dependent receptor-like beta-barrel" evidence="10">
    <location>
        <begin position="415"/>
        <end position="1008"/>
    </location>
</feature>
<dbReference type="NCBIfam" id="TIGR04056">
    <property type="entry name" value="OMP_RagA_SusC"/>
    <property type="match status" value="1"/>
</dbReference>
<dbReference type="Gene3D" id="2.60.40.1120">
    <property type="entry name" value="Carboxypeptidase-like, regulatory domain"/>
    <property type="match status" value="1"/>
</dbReference>
<proteinExistence type="inferred from homology"/>
<keyword evidence="2 8" id="KW-0813">Transport</keyword>
<dbReference type="Pfam" id="PF00593">
    <property type="entry name" value="TonB_dep_Rec_b-barrel"/>
    <property type="match status" value="1"/>
</dbReference>
<keyword evidence="5 9" id="KW-0798">TonB box</keyword>
<evidence type="ECO:0000256" key="3">
    <source>
        <dbReference type="ARBA" id="ARBA00022452"/>
    </source>
</evidence>
<dbReference type="InterPro" id="IPR012910">
    <property type="entry name" value="Plug_dom"/>
</dbReference>